<evidence type="ECO:0000256" key="13">
    <source>
        <dbReference type="SAM" id="MobiDB-lite"/>
    </source>
</evidence>
<keyword evidence="4" id="KW-0217">Developmental protein</keyword>
<dbReference type="GO" id="GO:0005634">
    <property type="term" value="C:nucleus"/>
    <property type="evidence" value="ECO:0007669"/>
    <property type="project" value="UniProtKB-SubCell"/>
</dbReference>
<dbReference type="SMART" id="SM00389">
    <property type="entry name" value="HOX"/>
    <property type="match status" value="1"/>
</dbReference>
<evidence type="ECO:0000259" key="14">
    <source>
        <dbReference type="PROSITE" id="PS50071"/>
    </source>
</evidence>
<gene>
    <name evidence="16" type="primary">pax4</name>
</gene>
<evidence type="ECO:0000256" key="11">
    <source>
        <dbReference type="PROSITE-ProRule" id="PRU00108"/>
    </source>
</evidence>
<dbReference type="InterPro" id="IPR017970">
    <property type="entry name" value="Homeobox_CS"/>
</dbReference>
<comment type="function">
    <text evidence="1">Sequence-specific transcription factor which is part of a developmental regulatory system that provides cells with specific positional identities on the anterior-posterior axis.</text>
</comment>
<dbReference type="Gene3D" id="1.10.10.60">
    <property type="entry name" value="Homeodomain-like"/>
    <property type="match status" value="1"/>
</dbReference>
<evidence type="ECO:0000256" key="10">
    <source>
        <dbReference type="ARBA" id="ARBA00023242"/>
    </source>
</evidence>
<evidence type="ECO:0000256" key="6">
    <source>
        <dbReference type="ARBA" id="ARBA00023015"/>
    </source>
</evidence>
<dbReference type="PANTHER" id="PTHR45636">
    <property type="entry name" value="PAIRED BOX PROTEIN PAX-6-RELATED-RELATED"/>
    <property type="match status" value="1"/>
</dbReference>
<evidence type="ECO:0000256" key="2">
    <source>
        <dbReference type="ARBA" id="ARBA00004123"/>
    </source>
</evidence>
<dbReference type="Pfam" id="PF00292">
    <property type="entry name" value="PAX"/>
    <property type="match status" value="1"/>
</dbReference>
<feature type="compositionally biased region" description="Polar residues" evidence="13">
    <location>
        <begin position="171"/>
        <end position="180"/>
    </location>
</feature>
<comment type="subcellular location">
    <subcellularLocation>
        <location evidence="2 11 12">Nucleus</location>
    </subcellularLocation>
</comment>
<dbReference type="PROSITE" id="PS50071">
    <property type="entry name" value="HOMEOBOX_2"/>
    <property type="match status" value="1"/>
</dbReference>
<evidence type="ECO:0000256" key="9">
    <source>
        <dbReference type="ARBA" id="ARBA00023163"/>
    </source>
</evidence>
<dbReference type="Gene3D" id="1.10.10.10">
    <property type="entry name" value="Winged helix-like DNA-binding domain superfamily/Winged helix DNA-binding domain"/>
    <property type="match status" value="2"/>
</dbReference>
<dbReference type="GO" id="GO:0009952">
    <property type="term" value="P:anterior/posterior pattern specification"/>
    <property type="evidence" value="ECO:0007669"/>
    <property type="project" value="UniProtKB-ARBA"/>
</dbReference>
<evidence type="ECO:0000256" key="12">
    <source>
        <dbReference type="RuleBase" id="RU000682"/>
    </source>
</evidence>
<dbReference type="PROSITE" id="PS00027">
    <property type="entry name" value="HOMEOBOX_1"/>
    <property type="match status" value="1"/>
</dbReference>
<dbReference type="PRINTS" id="PR00027">
    <property type="entry name" value="PAIREDBOX"/>
</dbReference>
<dbReference type="PANTHER" id="PTHR45636:SF47">
    <property type="entry name" value="PAIRED BOX PROTEIN PAX-4"/>
    <property type="match status" value="1"/>
</dbReference>
<dbReference type="InterPro" id="IPR009057">
    <property type="entry name" value="Homeodomain-like_sf"/>
</dbReference>
<dbReference type="InterPro" id="IPR001523">
    <property type="entry name" value="Paired_dom"/>
</dbReference>
<evidence type="ECO:0000256" key="7">
    <source>
        <dbReference type="ARBA" id="ARBA00023125"/>
    </source>
</evidence>
<dbReference type="OMA" id="CKASNVP"/>
<dbReference type="CDD" id="cd00086">
    <property type="entry name" value="homeodomain"/>
    <property type="match status" value="1"/>
</dbReference>
<dbReference type="AlphaFoldDB" id="A0A671Z3T1"/>
<evidence type="ECO:0000256" key="8">
    <source>
        <dbReference type="ARBA" id="ARBA00023155"/>
    </source>
</evidence>
<keyword evidence="7 11" id="KW-0238">DNA-binding</keyword>
<dbReference type="FunFam" id="1.10.10.10:FF:000003">
    <property type="entry name" value="Paired box protein Pax-6"/>
    <property type="match status" value="1"/>
</dbReference>
<organism evidence="16 17">
    <name type="scientific">Sparus aurata</name>
    <name type="common">Gilthead sea bream</name>
    <dbReference type="NCBI Taxonomy" id="8175"/>
    <lineage>
        <taxon>Eukaryota</taxon>
        <taxon>Metazoa</taxon>
        <taxon>Chordata</taxon>
        <taxon>Craniata</taxon>
        <taxon>Vertebrata</taxon>
        <taxon>Euteleostomi</taxon>
        <taxon>Actinopterygii</taxon>
        <taxon>Neopterygii</taxon>
        <taxon>Teleostei</taxon>
        <taxon>Neoteleostei</taxon>
        <taxon>Acanthomorphata</taxon>
        <taxon>Eupercaria</taxon>
        <taxon>Spariformes</taxon>
        <taxon>Sparidae</taxon>
        <taxon>Sparus</taxon>
    </lineage>
</organism>
<dbReference type="GO" id="GO:0000981">
    <property type="term" value="F:DNA-binding transcription factor activity, RNA polymerase II-specific"/>
    <property type="evidence" value="ECO:0007669"/>
    <property type="project" value="InterPro"/>
</dbReference>
<reference evidence="16" key="1">
    <citation type="submission" date="2021-04" db="EMBL/GenBank/DDBJ databases">
        <authorList>
            <consortium name="Wellcome Sanger Institute Data Sharing"/>
        </authorList>
    </citation>
    <scope>NUCLEOTIDE SEQUENCE [LARGE SCALE GENOMIC DNA]</scope>
</reference>
<keyword evidence="17" id="KW-1185">Reference proteome</keyword>
<dbReference type="SMART" id="SM00351">
    <property type="entry name" value="PAX"/>
    <property type="match status" value="1"/>
</dbReference>
<evidence type="ECO:0000259" key="15">
    <source>
        <dbReference type="PROSITE" id="PS51057"/>
    </source>
</evidence>
<evidence type="ECO:0000256" key="1">
    <source>
        <dbReference type="ARBA" id="ARBA00003263"/>
    </source>
</evidence>
<protein>
    <submittedName>
        <fullName evidence="16">Paired box 4</fullName>
    </submittedName>
</protein>
<feature type="DNA-binding region" description="Homeobox" evidence="11">
    <location>
        <begin position="166"/>
        <end position="225"/>
    </location>
</feature>
<reference evidence="16" key="3">
    <citation type="submission" date="2025-09" db="UniProtKB">
        <authorList>
            <consortium name="Ensembl"/>
        </authorList>
    </citation>
    <scope>IDENTIFICATION</scope>
</reference>
<evidence type="ECO:0000256" key="5">
    <source>
        <dbReference type="ARBA" id="ARBA00022724"/>
    </source>
</evidence>
<dbReference type="InterPro" id="IPR043565">
    <property type="entry name" value="PAX_fam"/>
</dbReference>
<dbReference type="GO" id="GO:0000978">
    <property type="term" value="F:RNA polymerase II cis-regulatory region sequence-specific DNA binding"/>
    <property type="evidence" value="ECO:0007669"/>
    <property type="project" value="TreeGrafter"/>
</dbReference>
<dbReference type="InterPro" id="IPR001356">
    <property type="entry name" value="HD"/>
</dbReference>
<keyword evidence="6" id="KW-0805">Transcription regulation</keyword>
<dbReference type="Pfam" id="PF00046">
    <property type="entry name" value="Homeodomain"/>
    <property type="match status" value="1"/>
</dbReference>
<keyword evidence="8 11" id="KW-0371">Homeobox</keyword>
<evidence type="ECO:0000313" key="17">
    <source>
        <dbReference type="Proteomes" id="UP000472265"/>
    </source>
</evidence>
<comment type="similarity">
    <text evidence="3">Belongs to the paired homeobox family.</text>
</comment>
<reference evidence="16" key="2">
    <citation type="submission" date="2025-08" db="UniProtKB">
        <authorList>
            <consortium name="Ensembl"/>
        </authorList>
    </citation>
    <scope>IDENTIFICATION</scope>
</reference>
<dbReference type="InterPro" id="IPR036388">
    <property type="entry name" value="WH-like_DNA-bd_sf"/>
</dbReference>
<name>A0A671Z3T1_SPAAU</name>
<dbReference type="SUPFAM" id="SSF46689">
    <property type="entry name" value="Homeodomain-like"/>
    <property type="match status" value="2"/>
</dbReference>
<feature type="region of interest" description="Disordered" evidence="13">
    <location>
        <begin position="222"/>
        <end position="268"/>
    </location>
</feature>
<evidence type="ECO:0000256" key="4">
    <source>
        <dbReference type="ARBA" id="ARBA00022473"/>
    </source>
</evidence>
<keyword evidence="9" id="KW-0804">Transcription</keyword>
<feature type="region of interest" description="Disordered" evidence="13">
    <location>
        <begin position="159"/>
        <end position="180"/>
    </location>
</feature>
<dbReference type="InParanoid" id="A0A671Z3T1"/>
<dbReference type="PROSITE" id="PS51057">
    <property type="entry name" value="PAIRED_2"/>
    <property type="match status" value="1"/>
</dbReference>
<dbReference type="Ensembl" id="ENSSAUT00010072919.1">
    <property type="protein sequence ID" value="ENSSAUP00010069673.1"/>
    <property type="gene ID" value="ENSSAUG00010027572.1"/>
</dbReference>
<accession>A0A671Z3T1</accession>
<dbReference type="GO" id="GO:0048593">
    <property type="term" value="P:camera-type eye morphogenesis"/>
    <property type="evidence" value="ECO:0007669"/>
    <property type="project" value="UniProtKB-ARBA"/>
</dbReference>
<dbReference type="GeneTree" id="ENSGT00940000165785"/>
<sequence>MFLNGRPLPESKRRKMIELASEGVRPSQISRILRVSNGCVSKILSRYRRTGLLEPKTIGGSRPRLLTPGVISTIIQCKRENPTIFAWEIRKRLAAARICKASKVPSVSSINRILRRIHLDHGPMCMEVSAHIRTEQDFHPLIPEEASDRKMLETVCSHDQKPGRAQHRNRTTFTPEQSTALEQEFSHSQYADMYTREKLSAQIKLPEDTIKVWFSNRRAKWRREAKHRGSTQNPQGQRDPDPMGSSMTGSSASQQATGASGVDCENSDASPTYNTVARKLQNGYFFPSETCMGASEHLTSISVPASFLHQSSQTLTDKTSLDLHRDRITFPSFHPHLDTRAPLSLAPEPIRAEHPVTQCWNQQGGSSFSLSWGQFQTDERFLFAQQPWDVNPHHHLD</sequence>
<keyword evidence="5" id="KW-0563">Paired box</keyword>
<feature type="compositionally biased region" description="Low complexity" evidence="13">
    <location>
        <begin position="248"/>
        <end position="261"/>
    </location>
</feature>
<keyword evidence="10 11" id="KW-0539">Nucleus</keyword>
<proteinExistence type="inferred from homology"/>
<evidence type="ECO:0000256" key="3">
    <source>
        <dbReference type="ARBA" id="ARBA00005733"/>
    </source>
</evidence>
<evidence type="ECO:0000313" key="16">
    <source>
        <dbReference type="Ensembl" id="ENSSAUP00010069673.1"/>
    </source>
</evidence>
<dbReference type="Proteomes" id="UP000472265">
    <property type="component" value="Chromosome 14"/>
</dbReference>
<dbReference type="GO" id="GO:0030902">
    <property type="term" value="P:hindbrain development"/>
    <property type="evidence" value="ECO:0007669"/>
    <property type="project" value="UniProtKB-ARBA"/>
</dbReference>
<feature type="domain" description="Paired" evidence="15">
    <location>
        <begin position="1"/>
        <end position="117"/>
    </location>
</feature>
<feature type="domain" description="Homeobox" evidence="14">
    <location>
        <begin position="164"/>
        <end position="224"/>
    </location>
</feature>